<keyword evidence="2" id="KW-1185">Reference proteome</keyword>
<sequence>MSRQRNKRSPRREGLSISCAAGGPCNMPVTVEIEQRRGRLLGHELRNPMISSEIQRRRKTARIEGCDGNGHWLRDTALGSCFFHLPPPLIPPLLLPQPTAPALLRCYLYLLPPRCPRPHFLPLAIEPFPHLAPALRRRSVVGG</sequence>
<evidence type="ECO:0000313" key="2">
    <source>
        <dbReference type="Proteomes" id="UP001057402"/>
    </source>
</evidence>
<dbReference type="EMBL" id="CM042885">
    <property type="protein sequence ID" value="KAI4364986.1"/>
    <property type="molecule type" value="Genomic_DNA"/>
</dbReference>
<evidence type="ECO:0000313" key="1">
    <source>
        <dbReference type="EMBL" id="KAI4364986.1"/>
    </source>
</evidence>
<reference evidence="2" key="1">
    <citation type="journal article" date="2023" name="Front. Plant Sci.">
        <title>Chromosomal-level genome assembly of Melastoma candidum provides insights into trichome evolution.</title>
        <authorList>
            <person name="Zhong Y."/>
            <person name="Wu W."/>
            <person name="Sun C."/>
            <person name="Zou P."/>
            <person name="Liu Y."/>
            <person name="Dai S."/>
            <person name="Zhou R."/>
        </authorList>
    </citation>
    <scope>NUCLEOTIDE SEQUENCE [LARGE SCALE GENOMIC DNA]</scope>
</reference>
<organism evidence="1 2">
    <name type="scientific">Melastoma candidum</name>
    <dbReference type="NCBI Taxonomy" id="119954"/>
    <lineage>
        <taxon>Eukaryota</taxon>
        <taxon>Viridiplantae</taxon>
        <taxon>Streptophyta</taxon>
        <taxon>Embryophyta</taxon>
        <taxon>Tracheophyta</taxon>
        <taxon>Spermatophyta</taxon>
        <taxon>Magnoliopsida</taxon>
        <taxon>eudicotyledons</taxon>
        <taxon>Gunneridae</taxon>
        <taxon>Pentapetalae</taxon>
        <taxon>rosids</taxon>
        <taxon>malvids</taxon>
        <taxon>Myrtales</taxon>
        <taxon>Melastomataceae</taxon>
        <taxon>Melastomatoideae</taxon>
        <taxon>Melastomateae</taxon>
        <taxon>Melastoma</taxon>
    </lineage>
</organism>
<dbReference type="Proteomes" id="UP001057402">
    <property type="component" value="Chromosome 6"/>
</dbReference>
<accession>A0ACB9QFA0</accession>
<comment type="caution">
    <text evidence="1">The sequence shown here is derived from an EMBL/GenBank/DDBJ whole genome shotgun (WGS) entry which is preliminary data.</text>
</comment>
<proteinExistence type="predicted"/>
<name>A0ACB9QFA0_9MYRT</name>
<protein>
    <submittedName>
        <fullName evidence="1">Uncharacterized protein</fullName>
    </submittedName>
</protein>
<gene>
    <name evidence="1" type="ORF">MLD38_021015</name>
</gene>